<evidence type="ECO:0000256" key="1">
    <source>
        <dbReference type="ARBA" id="ARBA00006484"/>
    </source>
</evidence>
<dbReference type="InterPro" id="IPR036291">
    <property type="entry name" value="NAD(P)-bd_dom_sf"/>
</dbReference>
<dbReference type="AlphaFoldDB" id="A0A438BZE8"/>
<dbReference type="PANTHER" id="PTHR43490">
    <property type="entry name" value="(+)-NEOMENTHOL DEHYDROGENASE"/>
    <property type="match status" value="1"/>
</dbReference>
<name>A0A438BZE8_VITVI</name>
<comment type="similarity">
    <text evidence="1">Belongs to the short-chain dehydrogenases/reductases (SDR) family.</text>
</comment>
<keyword evidence="2" id="KW-0521">NADP</keyword>
<evidence type="ECO:0000256" key="2">
    <source>
        <dbReference type="ARBA" id="ARBA00022857"/>
    </source>
</evidence>
<protein>
    <submittedName>
        <fullName evidence="4">Salutaridine reductase</fullName>
    </submittedName>
</protein>
<evidence type="ECO:0000313" key="4">
    <source>
        <dbReference type="EMBL" id="RVW16334.1"/>
    </source>
</evidence>
<sequence>MVRWREPPWAQVQRLKGANKGIGLEICRQLASNGNFWGCGESLKCAISKLEHVGPIVTMLKKLGIISLQKLQLSFCKTYAIVNDENVDMLKEIMKRTYEKAEECIRTNYYGTQRVTQSLLPLLQLSPSSRIVNVSSLRGQLKNIHNHQVKAELENVGELTEEKLDKILQRFLRDFKEDKLGANGWPVIASAYKDWLKRIVHAIQGKMTAEEGGRAPVKLALLPDGSPSGLYFHEMDVSTF</sequence>
<evidence type="ECO:0000313" key="5">
    <source>
        <dbReference type="Proteomes" id="UP000288805"/>
    </source>
</evidence>
<gene>
    <name evidence="4" type="primary">SALR_4</name>
    <name evidence="4" type="ORF">CK203_067884</name>
</gene>
<dbReference type="EMBL" id="QGNW01002589">
    <property type="protein sequence ID" value="RVW16334.1"/>
    <property type="molecule type" value="Genomic_DNA"/>
</dbReference>
<proteinExistence type="inferred from homology"/>
<reference evidence="4 5" key="1">
    <citation type="journal article" date="2018" name="PLoS Genet.">
        <title>Population sequencing reveals clonal diversity and ancestral inbreeding in the grapevine cultivar Chardonnay.</title>
        <authorList>
            <person name="Roach M.J."/>
            <person name="Johnson D.L."/>
            <person name="Bohlmann J."/>
            <person name="van Vuuren H.J."/>
            <person name="Jones S.J."/>
            <person name="Pretorius I.S."/>
            <person name="Schmidt S.A."/>
            <person name="Borneman A.R."/>
        </authorList>
    </citation>
    <scope>NUCLEOTIDE SEQUENCE [LARGE SCALE GENOMIC DNA]</scope>
    <source>
        <strain evidence="5">cv. Chardonnay</strain>
        <tissue evidence="4">Leaf</tissue>
    </source>
</reference>
<dbReference type="Proteomes" id="UP000288805">
    <property type="component" value="Unassembled WGS sequence"/>
</dbReference>
<comment type="caution">
    <text evidence="4">The sequence shown here is derived from an EMBL/GenBank/DDBJ whole genome shotgun (WGS) entry which is preliminary data.</text>
</comment>
<evidence type="ECO:0000256" key="3">
    <source>
        <dbReference type="ARBA" id="ARBA00023002"/>
    </source>
</evidence>
<dbReference type="Gene3D" id="3.40.50.720">
    <property type="entry name" value="NAD(P)-binding Rossmann-like Domain"/>
    <property type="match status" value="1"/>
</dbReference>
<organism evidence="4 5">
    <name type="scientific">Vitis vinifera</name>
    <name type="common">Grape</name>
    <dbReference type="NCBI Taxonomy" id="29760"/>
    <lineage>
        <taxon>Eukaryota</taxon>
        <taxon>Viridiplantae</taxon>
        <taxon>Streptophyta</taxon>
        <taxon>Embryophyta</taxon>
        <taxon>Tracheophyta</taxon>
        <taxon>Spermatophyta</taxon>
        <taxon>Magnoliopsida</taxon>
        <taxon>eudicotyledons</taxon>
        <taxon>Gunneridae</taxon>
        <taxon>Pentapetalae</taxon>
        <taxon>rosids</taxon>
        <taxon>Vitales</taxon>
        <taxon>Vitaceae</taxon>
        <taxon>Viteae</taxon>
        <taxon>Vitis</taxon>
    </lineage>
</organism>
<keyword evidence="3" id="KW-0560">Oxidoreductase</keyword>
<accession>A0A438BZE8</accession>
<dbReference type="GO" id="GO:0016491">
    <property type="term" value="F:oxidoreductase activity"/>
    <property type="evidence" value="ECO:0007669"/>
    <property type="project" value="UniProtKB-KW"/>
</dbReference>
<dbReference type="SUPFAM" id="SSF51735">
    <property type="entry name" value="NAD(P)-binding Rossmann-fold domains"/>
    <property type="match status" value="1"/>
</dbReference>
<dbReference type="PANTHER" id="PTHR43490:SF91">
    <property type="entry name" value="NAD(P)-BINDING ROSSMANN-FOLD PROTEIN"/>
    <property type="match status" value="1"/>
</dbReference>